<gene>
    <name evidence="1" type="ORF">TorRG33x02_002380</name>
</gene>
<dbReference type="InParanoid" id="A0A2P5G1J9"/>
<dbReference type="AlphaFoldDB" id="A0A2P5G1J9"/>
<dbReference type="EMBL" id="JXTC01000001">
    <property type="protein sequence ID" value="POO03934.1"/>
    <property type="molecule type" value="Genomic_DNA"/>
</dbReference>
<proteinExistence type="predicted"/>
<organism evidence="1 2">
    <name type="scientific">Trema orientale</name>
    <name type="common">Charcoal tree</name>
    <name type="synonym">Celtis orientalis</name>
    <dbReference type="NCBI Taxonomy" id="63057"/>
    <lineage>
        <taxon>Eukaryota</taxon>
        <taxon>Viridiplantae</taxon>
        <taxon>Streptophyta</taxon>
        <taxon>Embryophyta</taxon>
        <taxon>Tracheophyta</taxon>
        <taxon>Spermatophyta</taxon>
        <taxon>Magnoliopsida</taxon>
        <taxon>eudicotyledons</taxon>
        <taxon>Gunneridae</taxon>
        <taxon>Pentapetalae</taxon>
        <taxon>rosids</taxon>
        <taxon>fabids</taxon>
        <taxon>Rosales</taxon>
        <taxon>Cannabaceae</taxon>
        <taxon>Trema</taxon>
    </lineage>
</organism>
<protein>
    <submittedName>
        <fullName evidence="1">Uncharacterized protein</fullName>
    </submittedName>
</protein>
<comment type="caution">
    <text evidence="1">The sequence shown here is derived from an EMBL/GenBank/DDBJ whole genome shotgun (WGS) entry which is preliminary data.</text>
</comment>
<accession>A0A2P5G1J9</accession>
<evidence type="ECO:0000313" key="1">
    <source>
        <dbReference type="EMBL" id="POO03934.1"/>
    </source>
</evidence>
<sequence length="102" mass="11949">MGHLWCPAPQIREEREQLGRYGWTRVEFTGAWVEVAADSRRERERLGDMAGLEREKTDLGLRWEDDEAFIWTLEGEMLNHWVSSPDSTPHEATHFHDDSVLI</sequence>
<name>A0A2P5G1J9_TREOI</name>
<dbReference type="Proteomes" id="UP000237000">
    <property type="component" value="Unassembled WGS sequence"/>
</dbReference>
<keyword evidence="2" id="KW-1185">Reference proteome</keyword>
<evidence type="ECO:0000313" key="2">
    <source>
        <dbReference type="Proteomes" id="UP000237000"/>
    </source>
</evidence>
<reference evidence="2" key="1">
    <citation type="submission" date="2016-06" db="EMBL/GenBank/DDBJ databases">
        <title>Parallel loss of symbiosis genes in relatives of nitrogen-fixing non-legume Parasponia.</title>
        <authorList>
            <person name="Van Velzen R."/>
            <person name="Holmer R."/>
            <person name="Bu F."/>
            <person name="Rutten L."/>
            <person name="Van Zeijl A."/>
            <person name="Liu W."/>
            <person name="Santuari L."/>
            <person name="Cao Q."/>
            <person name="Sharma T."/>
            <person name="Shen D."/>
            <person name="Roswanjaya Y."/>
            <person name="Wardhani T."/>
            <person name="Kalhor M.S."/>
            <person name="Jansen J."/>
            <person name="Van den Hoogen J."/>
            <person name="Gungor B."/>
            <person name="Hartog M."/>
            <person name="Hontelez J."/>
            <person name="Verver J."/>
            <person name="Yang W.-C."/>
            <person name="Schijlen E."/>
            <person name="Repin R."/>
            <person name="Schilthuizen M."/>
            <person name="Schranz E."/>
            <person name="Heidstra R."/>
            <person name="Miyata K."/>
            <person name="Fedorova E."/>
            <person name="Kohlen W."/>
            <person name="Bisseling T."/>
            <person name="Smit S."/>
            <person name="Geurts R."/>
        </authorList>
    </citation>
    <scope>NUCLEOTIDE SEQUENCE [LARGE SCALE GENOMIC DNA]</scope>
    <source>
        <strain evidence="2">cv. RG33-2</strain>
    </source>
</reference>